<dbReference type="OrthoDB" id="6269259at2"/>
<dbReference type="STRING" id="225848.Sps_02502"/>
<dbReference type="AlphaFoldDB" id="A0A1S6HQ51"/>
<gene>
    <name evidence="1" type="ORF">Sps_02502</name>
</gene>
<sequence>MNKQSIIFIPRYEISEEMKLIINGLAGQYFNNQVISIEMGAVQYRSSRQQDFIQLSLSHLGVEAEVYVPLAEAERLLGLKIKHLDHDYLSYVITQALGQYGVELKQYLDMNKQDQPLLIACQILMGGISVAAFLKMETLEIDFDSLQARSTLLPQTLALTSTITPFETMLSLDEIRGLSADELVLVFPK</sequence>
<dbReference type="RefSeq" id="WP_077752796.1">
    <property type="nucleotide sequence ID" value="NZ_CP014782.1"/>
</dbReference>
<reference evidence="1 2" key="1">
    <citation type="submission" date="2016-03" db="EMBL/GenBank/DDBJ databases">
        <title>Complete genome sequence of Shewanella psychrophila WP2, a deep sea bacterium isolated from west Pacific sediment.</title>
        <authorList>
            <person name="Xu G."/>
            <person name="Jian H."/>
        </authorList>
    </citation>
    <scope>NUCLEOTIDE SEQUENCE [LARGE SCALE GENOMIC DNA]</scope>
    <source>
        <strain evidence="1 2">WP2</strain>
    </source>
</reference>
<keyword evidence="2" id="KW-1185">Reference proteome</keyword>
<name>A0A1S6HQ51_9GAMM</name>
<dbReference type="KEGG" id="spsw:Sps_02502"/>
<dbReference type="EMBL" id="CP014782">
    <property type="protein sequence ID" value="AQS37656.1"/>
    <property type="molecule type" value="Genomic_DNA"/>
</dbReference>
<dbReference type="Proteomes" id="UP000189545">
    <property type="component" value="Chromosome"/>
</dbReference>
<accession>A0A1S6HQ51</accession>
<proteinExistence type="predicted"/>
<organism evidence="1 2">
    <name type="scientific">Shewanella psychrophila</name>
    <dbReference type="NCBI Taxonomy" id="225848"/>
    <lineage>
        <taxon>Bacteria</taxon>
        <taxon>Pseudomonadati</taxon>
        <taxon>Pseudomonadota</taxon>
        <taxon>Gammaproteobacteria</taxon>
        <taxon>Alteromonadales</taxon>
        <taxon>Shewanellaceae</taxon>
        <taxon>Shewanella</taxon>
    </lineage>
</organism>
<evidence type="ECO:0000313" key="1">
    <source>
        <dbReference type="EMBL" id="AQS37656.1"/>
    </source>
</evidence>
<protein>
    <submittedName>
        <fullName evidence="1">Uncharacterized protein</fullName>
    </submittedName>
</protein>
<evidence type="ECO:0000313" key="2">
    <source>
        <dbReference type="Proteomes" id="UP000189545"/>
    </source>
</evidence>